<keyword evidence="2" id="KW-1133">Transmembrane helix</keyword>
<organism evidence="3 4">
    <name type="scientific">Pseudo-nitzschia multistriata</name>
    <dbReference type="NCBI Taxonomy" id="183589"/>
    <lineage>
        <taxon>Eukaryota</taxon>
        <taxon>Sar</taxon>
        <taxon>Stramenopiles</taxon>
        <taxon>Ochrophyta</taxon>
        <taxon>Bacillariophyta</taxon>
        <taxon>Bacillariophyceae</taxon>
        <taxon>Bacillariophycidae</taxon>
        <taxon>Bacillariales</taxon>
        <taxon>Bacillariaceae</taxon>
        <taxon>Pseudo-nitzschia</taxon>
    </lineage>
</organism>
<feature type="compositionally biased region" description="Acidic residues" evidence="1">
    <location>
        <begin position="460"/>
        <end position="474"/>
    </location>
</feature>
<evidence type="ECO:0000256" key="1">
    <source>
        <dbReference type="SAM" id="MobiDB-lite"/>
    </source>
</evidence>
<feature type="compositionally biased region" description="Basic and acidic residues" evidence="1">
    <location>
        <begin position="541"/>
        <end position="553"/>
    </location>
</feature>
<feature type="region of interest" description="Disordered" evidence="1">
    <location>
        <begin position="328"/>
        <end position="593"/>
    </location>
</feature>
<accession>A0A448ZR45</accession>
<dbReference type="AlphaFoldDB" id="A0A448ZR45"/>
<keyword evidence="2" id="KW-0472">Membrane</keyword>
<dbReference type="Proteomes" id="UP000291116">
    <property type="component" value="Unassembled WGS sequence"/>
</dbReference>
<feature type="transmembrane region" description="Helical" evidence="2">
    <location>
        <begin position="297"/>
        <end position="320"/>
    </location>
</feature>
<keyword evidence="4" id="KW-1185">Reference proteome</keyword>
<feature type="compositionally biased region" description="Polar residues" evidence="1">
    <location>
        <begin position="348"/>
        <end position="357"/>
    </location>
</feature>
<feature type="compositionally biased region" description="Acidic residues" evidence="1">
    <location>
        <begin position="140"/>
        <end position="154"/>
    </location>
</feature>
<feature type="region of interest" description="Disordered" evidence="1">
    <location>
        <begin position="110"/>
        <end position="169"/>
    </location>
</feature>
<feature type="compositionally biased region" description="Polar residues" evidence="1">
    <location>
        <begin position="400"/>
        <end position="426"/>
    </location>
</feature>
<feature type="region of interest" description="Disordered" evidence="1">
    <location>
        <begin position="612"/>
        <end position="639"/>
    </location>
</feature>
<feature type="region of interest" description="Disordered" evidence="1">
    <location>
        <begin position="1"/>
        <end position="45"/>
    </location>
</feature>
<feature type="compositionally biased region" description="Basic and acidic residues" evidence="1">
    <location>
        <begin position="576"/>
        <end position="589"/>
    </location>
</feature>
<evidence type="ECO:0000313" key="4">
    <source>
        <dbReference type="Proteomes" id="UP000291116"/>
    </source>
</evidence>
<proteinExistence type="predicted"/>
<feature type="compositionally biased region" description="Acidic residues" evidence="1">
    <location>
        <begin position="503"/>
        <end position="519"/>
    </location>
</feature>
<gene>
    <name evidence="3" type="ORF">PSNMU_V1.4_AUG-EV-PASAV3_0115870</name>
</gene>
<feature type="compositionally biased region" description="Low complexity" evidence="1">
    <location>
        <begin position="362"/>
        <end position="376"/>
    </location>
</feature>
<evidence type="ECO:0000256" key="2">
    <source>
        <dbReference type="SAM" id="Phobius"/>
    </source>
</evidence>
<dbReference type="EMBL" id="CAACVS010000647">
    <property type="protein sequence ID" value="VEU44433.1"/>
    <property type="molecule type" value="Genomic_DNA"/>
</dbReference>
<protein>
    <submittedName>
        <fullName evidence="3">Uncharacterized protein</fullName>
    </submittedName>
</protein>
<name>A0A448ZR45_9STRA</name>
<feature type="compositionally biased region" description="Basic and acidic residues" evidence="1">
    <location>
        <begin position="429"/>
        <end position="444"/>
    </location>
</feature>
<keyword evidence="2" id="KW-0812">Transmembrane</keyword>
<reference evidence="3 4" key="1">
    <citation type="submission" date="2019-01" db="EMBL/GenBank/DDBJ databases">
        <authorList>
            <person name="Ferrante I. M."/>
        </authorList>
    </citation>
    <scope>NUCLEOTIDE SEQUENCE [LARGE SCALE GENOMIC DNA]</scope>
    <source>
        <strain evidence="3 4">B856</strain>
    </source>
</reference>
<feature type="compositionally biased region" description="Basic residues" evidence="1">
    <location>
        <begin position="556"/>
        <end position="575"/>
    </location>
</feature>
<evidence type="ECO:0000313" key="3">
    <source>
        <dbReference type="EMBL" id="VEU44433.1"/>
    </source>
</evidence>
<sequence length="685" mass="75794">MSAPNKDDMETTVSRSIDGYSDENDGNSSSTNGINRDRYYDGVYYGDSDDDPAALLLALDEAERNESSFDILADHGEFSYSEHDQRMYTPALDIDALLPPDNNMLPISEEEGEVGGGTASSSLYEIPSGYRNNRSLAETQGEDELDDVVDDEDMSSQTSSLSGSEPSRSIQEKVVEINTFLDDAMQQQPSNKANRGFAKTGSGANLWNRFSAKGSSFDENASAVSDASFLKKGTVSLVQELVAADASYLNSKRKSGGSPTEDPEALATALLPSAPVGEEVDAGADTIQQKRYFVRRAIWCAILIIVLISAAGTTAGLLIAKNRRNNNETTTEVVVSPGETTEKKNETSFDSTNNSSALDEVNNSSIGFSNSSSNSSDANDQNGPSSSSLLNPSMRPSTAPWITSTNFPSTMPTNTISLSPVQTASVEPSVRDDNDTNEPSKEDNAEITGDDVIDKSDRPWDDDDFQPIEIQGDDDFYKNGEEEDNDGIKGGGFEDDKPVDQPSGDDDFQPIEMLGEDDFYTGIEPQDPLHDNTMGVPSAVVHDKKQKQTKESKINSTKKKKSKSTKTRTKKPKSTRTKEQKNEIPHSEDSVDGSLLYGSAEAVNIKQRSFFSKGRNIDPQPSRYRTYDRRYPQPQLHNQYYGKRPQKFWYHKYDSNPYLSVKTFRKQPHKWRQQQKQWRRIPRGY</sequence>
<feature type="compositionally biased region" description="Polar residues" evidence="1">
    <location>
        <begin position="155"/>
        <end position="169"/>
    </location>
</feature>
<feature type="compositionally biased region" description="Low complexity" evidence="1">
    <location>
        <begin position="384"/>
        <end position="397"/>
    </location>
</feature>